<evidence type="ECO:0000313" key="2">
    <source>
        <dbReference type="EMBL" id="KIM52499.1"/>
    </source>
</evidence>
<gene>
    <name evidence="2" type="ORF">SCLCIDRAFT_552611</name>
</gene>
<organism evidence="2 3">
    <name type="scientific">Scleroderma citrinum Foug A</name>
    <dbReference type="NCBI Taxonomy" id="1036808"/>
    <lineage>
        <taxon>Eukaryota</taxon>
        <taxon>Fungi</taxon>
        <taxon>Dikarya</taxon>
        <taxon>Basidiomycota</taxon>
        <taxon>Agaricomycotina</taxon>
        <taxon>Agaricomycetes</taxon>
        <taxon>Agaricomycetidae</taxon>
        <taxon>Boletales</taxon>
        <taxon>Sclerodermatineae</taxon>
        <taxon>Sclerodermataceae</taxon>
        <taxon>Scleroderma</taxon>
    </lineage>
</organism>
<dbReference type="HOGENOM" id="CLU_2347931_0_0_1"/>
<dbReference type="InParanoid" id="A0A0C3D7Y1"/>
<evidence type="ECO:0000256" key="1">
    <source>
        <dbReference type="SAM" id="MobiDB-lite"/>
    </source>
</evidence>
<evidence type="ECO:0000313" key="3">
    <source>
        <dbReference type="Proteomes" id="UP000053989"/>
    </source>
</evidence>
<keyword evidence="3" id="KW-1185">Reference proteome</keyword>
<name>A0A0C3D7Y1_9AGAM</name>
<reference evidence="3" key="2">
    <citation type="submission" date="2015-01" db="EMBL/GenBank/DDBJ databases">
        <title>Evolutionary Origins and Diversification of the Mycorrhizal Mutualists.</title>
        <authorList>
            <consortium name="DOE Joint Genome Institute"/>
            <consortium name="Mycorrhizal Genomics Consortium"/>
            <person name="Kohler A."/>
            <person name="Kuo A."/>
            <person name="Nagy L.G."/>
            <person name="Floudas D."/>
            <person name="Copeland A."/>
            <person name="Barry K.W."/>
            <person name="Cichocki N."/>
            <person name="Veneault-Fourrey C."/>
            <person name="LaButti K."/>
            <person name="Lindquist E.A."/>
            <person name="Lipzen A."/>
            <person name="Lundell T."/>
            <person name="Morin E."/>
            <person name="Murat C."/>
            <person name="Riley R."/>
            <person name="Ohm R."/>
            <person name="Sun H."/>
            <person name="Tunlid A."/>
            <person name="Henrissat B."/>
            <person name="Grigoriev I.V."/>
            <person name="Hibbett D.S."/>
            <person name="Martin F."/>
        </authorList>
    </citation>
    <scope>NUCLEOTIDE SEQUENCE [LARGE SCALE GENOMIC DNA]</scope>
    <source>
        <strain evidence="3">Foug A</strain>
    </source>
</reference>
<protein>
    <submittedName>
        <fullName evidence="2">Uncharacterized protein</fullName>
    </submittedName>
</protein>
<dbReference type="Proteomes" id="UP000053989">
    <property type="component" value="Unassembled WGS sequence"/>
</dbReference>
<accession>A0A0C3D7Y1</accession>
<feature type="region of interest" description="Disordered" evidence="1">
    <location>
        <begin position="36"/>
        <end position="61"/>
    </location>
</feature>
<sequence>MWPQIVTVMFAQGSRLQIRQWRRSWFVTEFLPTVEGVEESRTPGTSSKESRDEIADGSRTGLVDPEEGWEGALVATKYARLFLICSGTKSAVTYTID</sequence>
<reference evidence="2 3" key="1">
    <citation type="submission" date="2014-04" db="EMBL/GenBank/DDBJ databases">
        <authorList>
            <consortium name="DOE Joint Genome Institute"/>
            <person name="Kuo A."/>
            <person name="Kohler A."/>
            <person name="Nagy L.G."/>
            <person name="Floudas D."/>
            <person name="Copeland A."/>
            <person name="Barry K.W."/>
            <person name="Cichocki N."/>
            <person name="Veneault-Fourrey C."/>
            <person name="LaButti K."/>
            <person name="Lindquist E.A."/>
            <person name="Lipzen A."/>
            <person name="Lundell T."/>
            <person name="Morin E."/>
            <person name="Murat C."/>
            <person name="Sun H."/>
            <person name="Tunlid A."/>
            <person name="Henrissat B."/>
            <person name="Grigoriev I.V."/>
            <person name="Hibbett D.S."/>
            <person name="Martin F."/>
            <person name="Nordberg H.P."/>
            <person name="Cantor M.N."/>
            <person name="Hua S.X."/>
        </authorList>
    </citation>
    <scope>NUCLEOTIDE SEQUENCE [LARGE SCALE GENOMIC DNA]</scope>
    <source>
        <strain evidence="2 3">Foug A</strain>
    </source>
</reference>
<dbReference type="AlphaFoldDB" id="A0A0C3D7Y1"/>
<proteinExistence type="predicted"/>
<dbReference type="EMBL" id="KN822209">
    <property type="protein sequence ID" value="KIM52499.1"/>
    <property type="molecule type" value="Genomic_DNA"/>
</dbReference>